<keyword evidence="2" id="KW-0812">Transmembrane</keyword>
<sequence length="201" mass="20875">MASVQFPLSGPDDGPSGPSDLYEASAADDPGYLASVRSSSTVLGQLRTTVAALVAAPVLILAISPLIVPAGQGRLDGLGPLLCLPVLALGAAALVFGPRAPRPLPPGGTGEAAVRRAGLLFRQAIMFRYALSEATILVGLPLAMVGRSVWIFVFAFAVGYPILVWLTVPTTARIEAVRRRLESGGAPSFLWTALLAPPRRP</sequence>
<proteinExistence type="predicted"/>
<evidence type="ECO:0000256" key="2">
    <source>
        <dbReference type="SAM" id="Phobius"/>
    </source>
</evidence>
<feature type="compositionally biased region" description="Low complexity" evidence="1">
    <location>
        <begin position="9"/>
        <end position="20"/>
    </location>
</feature>
<keyword evidence="2" id="KW-0472">Membrane</keyword>
<gene>
    <name evidence="3" type="ORF">ACFPCY_19055</name>
</gene>
<dbReference type="RefSeq" id="WP_378256935.1">
    <property type="nucleotide sequence ID" value="NZ_JBHSIT010000005.1"/>
</dbReference>
<name>A0ABV9U1M6_9ACTN</name>
<accession>A0ABV9U1M6</accession>
<organism evidence="3 4">
    <name type="scientific">Actinomadura gamaensis</name>
    <dbReference type="NCBI Taxonomy" id="1763541"/>
    <lineage>
        <taxon>Bacteria</taxon>
        <taxon>Bacillati</taxon>
        <taxon>Actinomycetota</taxon>
        <taxon>Actinomycetes</taxon>
        <taxon>Streptosporangiales</taxon>
        <taxon>Thermomonosporaceae</taxon>
        <taxon>Actinomadura</taxon>
    </lineage>
</organism>
<keyword evidence="4" id="KW-1185">Reference proteome</keyword>
<evidence type="ECO:0000256" key="1">
    <source>
        <dbReference type="SAM" id="MobiDB-lite"/>
    </source>
</evidence>
<feature type="region of interest" description="Disordered" evidence="1">
    <location>
        <begin position="1"/>
        <end position="22"/>
    </location>
</feature>
<dbReference type="Proteomes" id="UP001595872">
    <property type="component" value="Unassembled WGS sequence"/>
</dbReference>
<evidence type="ECO:0000313" key="4">
    <source>
        <dbReference type="Proteomes" id="UP001595872"/>
    </source>
</evidence>
<comment type="caution">
    <text evidence="3">The sequence shown here is derived from an EMBL/GenBank/DDBJ whole genome shotgun (WGS) entry which is preliminary data.</text>
</comment>
<dbReference type="EMBL" id="JBHSIT010000005">
    <property type="protein sequence ID" value="MFC4909428.1"/>
    <property type="molecule type" value="Genomic_DNA"/>
</dbReference>
<evidence type="ECO:0000313" key="3">
    <source>
        <dbReference type="EMBL" id="MFC4909428.1"/>
    </source>
</evidence>
<feature type="transmembrane region" description="Helical" evidence="2">
    <location>
        <begin position="149"/>
        <end position="168"/>
    </location>
</feature>
<protein>
    <submittedName>
        <fullName evidence="3">Uncharacterized protein</fullName>
    </submittedName>
</protein>
<keyword evidence="2" id="KW-1133">Transmembrane helix</keyword>
<feature type="transmembrane region" description="Helical" evidence="2">
    <location>
        <begin position="50"/>
        <end position="71"/>
    </location>
</feature>
<feature type="transmembrane region" description="Helical" evidence="2">
    <location>
        <begin position="77"/>
        <end position="96"/>
    </location>
</feature>
<reference evidence="4" key="1">
    <citation type="journal article" date="2019" name="Int. J. Syst. Evol. Microbiol.">
        <title>The Global Catalogue of Microorganisms (GCM) 10K type strain sequencing project: providing services to taxonomists for standard genome sequencing and annotation.</title>
        <authorList>
            <consortium name="The Broad Institute Genomics Platform"/>
            <consortium name="The Broad Institute Genome Sequencing Center for Infectious Disease"/>
            <person name="Wu L."/>
            <person name="Ma J."/>
        </authorList>
    </citation>
    <scope>NUCLEOTIDE SEQUENCE [LARGE SCALE GENOMIC DNA]</scope>
    <source>
        <strain evidence="4">KLKA75</strain>
    </source>
</reference>